<feature type="compositionally biased region" description="Basic and acidic residues" evidence="1">
    <location>
        <begin position="36"/>
        <end position="47"/>
    </location>
</feature>
<feature type="region of interest" description="Disordered" evidence="1">
    <location>
        <begin position="118"/>
        <end position="148"/>
    </location>
</feature>
<dbReference type="Proteomes" id="UP000544095">
    <property type="component" value="Unassembled WGS sequence"/>
</dbReference>
<accession>A0A8H5PID8</accession>
<dbReference type="EMBL" id="JAAOAR010000187">
    <property type="protein sequence ID" value="KAF5597372.1"/>
    <property type="molecule type" value="Genomic_DNA"/>
</dbReference>
<keyword evidence="3" id="KW-1185">Reference proteome</keyword>
<comment type="caution">
    <text evidence="2">The sequence shown here is derived from an EMBL/GenBank/DDBJ whole genome shotgun (WGS) entry which is preliminary data.</text>
</comment>
<gene>
    <name evidence="2" type="ORF">FPANT_4060</name>
</gene>
<evidence type="ECO:0000313" key="3">
    <source>
        <dbReference type="Proteomes" id="UP000544095"/>
    </source>
</evidence>
<reference evidence="2 3" key="1">
    <citation type="submission" date="2020-05" db="EMBL/GenBank/DDBJ databases">
        <title>Identification and distribution of gene clusters putatively required for synthesis of sphingolipid metabolism inhibitors in phylogenetically diverse species of the filamentous fungus Fusarium.</title>
        <authorList>
            <person name="Kim H.-S."/>
            <person name="Busman M."/>
            <person name="Brown D.W."/>
            <person name="Divon H."/>
            <person name="Uhlig S."/>
            <person name="Proctor R.H."/>
        </authorList>
    </citation>
    <scope>NUCLEOTIDE SEQUENCE [LARGE SCALE GENOMIC DNA]</scope>
    <source>
        <strain evidence="2 3">NRRL 25211</strain>
    </source>
</reference>
<proteinExistence type="predicted"/>
<name>A0A8H5PID8_9HYPO</name>
<evidence type="ECO:0000256" key="1">
    <source>
        <dbReference type="SAM" id="MobiDB-lite"/>
    </source>
</evidence>
<feature type="region of interest" description="Disordered" evidence="1">
    <location>
        <begin position="1"/>
        <end position="59"/>
    </location>
</feature>
<organism evidence="2 3">
    <name type="scientific">Fusarium pseudoanthophilum</name>
    <dbReference type="NCBI Taxonomy" id="48495"/>
    <lineage>
        <taxon>Eukaryota</taxon>
        <taxon>Fungi</taxon>
        <taxon>Dikarya</taxon>
        <taxon>Ascomycota</taxon>
        <taxon>Pezizomycotina</taxon>
        <taxon>Sordariomycetes</taxon>
        <taxon>Hypocreomycetidae</taxon>
        <taxon>Hypocreales</taxon>
        <taxon>Nectriaceae</taxon>
        <taxon>Fusarium</taxon>
        <taxon>Fusarium fujikuroi species complex</taxon>
    </lineage>
</organism>
<dbReference type="AlphaFoldDB" id="A0A8H5PID8"/>
<feature type="compositionally biased region" description="Polar residues" evidence="1">
    <location>
        <begin position="119"/>
        <end position="130"/>
    </location>
</feature>
<sequence length="148" mass="16484">MTATRPQKRKAEESEPEPEPQTQTPASTGRPRKIVPLRDGKRPKVARDDDDQVTVPKPPATVYRHSKLKKLVIRNSSSANQSMYPMVKHIVFRGAQAQEPEEKPIPFTFRCELRPKCPDTTQSGLPTQQLAPGAVQKKRIAPTPVKAG</sequence>
<evidence type="ECO:0000313" key="2">
    <source>
        <dbReference type="EMBL" id="KAF5597372.1"/>
    </source>
</evidence>
<protein>
    <submittedName>
        <fullName evidence="2">Uncharacterized protein</fullName>
    </submittedName>
</protein>